<dbReference type="Gene3D" id="3.20.20.70">
    <property type="entry name" value="Aldolase class I"/>
    <property type="match status" value="1"/>
</dbReference>
<evidence type="ECO:0000256" key="5">
    <source>
        <dbReference type="ARBA" id="ARBA00022525"/>
    </source>
</evidence>
<keyword evidence="9 10" id="KW-0326">Glycosidase</keyword>
<dbReference type="Proteomes" id="UP000696573">
    <property type="component" value="Unassembled WGS sequence"/>
</dbReference>
<name>A0A9N9VNF3_9HYPO</name>
<keyword evidence="7 10" id="KW-0378">Hydrolase</keyword>
<feature type="chain" id="PRO_5040411215" description="Alpha-galactosidase" evidence="11">
    <location>
        <begin position="21"/>
        <end position="448"/>
    </location>
</feature>
<dbReference type="OrthoDB" id="5795902at2759"/>
<dbReference type="PRINTS" id="PR00740">
    <property type="entry name" value="GLHYDRLASE27"/>
</dbReference>
<dbReference type="InterPro" id="IPR013785">
    <property type="entry name" value="Aldolase_TIM"/>
</dbReference>
<dbReference type="SUPFAM" id="SSF51011">
    <property type="entry name" value="Glycosyl hydrolase domain"/>
    <property type="match status" value="1"/>
</dbReference>
<dbReference type="GO" id="GO:0005975">
    <property type="term" value="P:carbohydrate metabolic process"/>
    <property type="evidence" value="ECO:0007669"/>
    <property type="project" value="InterPro"/>
</dbReference>
<evidence type="ECO:0000256" key="6">
    <source>
        <dbReference type="ARBA" id="ARBA00022729"/>
    </source>
</evidence>
<sequence>MRANRGPLLFSAAMASGAAALVSPDGIGRLPALGWSSWNEYGCDINETVLLRVSELVVDLGLQEVGYEYINIDDCWSDKEKRRDNSTGRILVDKVKFPNGINGLAEEIHAKGLKLGIYSDAGTLTCGGYEGSLGHEEVDAATFADWGIDYLKYDNCNVPEEWTDEYIYYPEDPNNVIPPPGYSYGDSKTAVRYNRMRDALLHQNRTIQYSLCAWGHARVEQWGNGTGHSWRMFGDILPEWAGKYDYSWGVLPILNQAARHWNDTGFWGHNDWDMLEVGNGNLTYEESRSHFALWAALKSPLIIGTKLEGVKPEILEILKNRELIDFNQDKVYSDSVRPYGLNGPVPITTPDIVHPPNKYVGASVKGLHVFLLNTEDQEREFVVDFKEVPGLRSSRHVNFLVHDMWTGEDIGKAEKKIKIKISAHDTAALRFTTIHGQHPNPNWTPSLG</sequence>
<evidence type="ECO:0000256" key="1">
    <source>
        <dbReference type="ARBA" id="ARBA00001255"/>
    </source>
</evidence>
<dbReference type="InterPro" id="IPR000111">
    <property type="entry name" value="Glyco_hydro_27/36_CS"/>
</dbReference>
<dbReference type="Gene3D" id="2.60.40.1180">
    <property type="entry name" value="Golgi alpha-mannosidase II"/>
    <property type="match status" value="1"/>
</dbReference>
<dbReference type="EC" id="3.2.1.22" evidence="10"/>
<dbReference type="InterPro" id="IPR002241">
    <property type="entry name" value="Glyco_hydro_27"/>
</dbReference>
<evidence type="ECO:0000313" key="13">
    <source>
        <dbReference type="EMBL" id="CAH0026181.1"/>
    </source>
</evidence>
<comment type="catalytic activity">
    <reaction evidence="1 10">
        <text>Hydrolysis of terminal, non-reducing alpha-D-galactose residues in alpha-D-galactosides, including galactose oligosaccharides, galactomannans and galactolipids.</text>
        <dbReference type="EC" id="3.2.1.22"/>
    </reaction>
</comment>
<keyword evidence="10" id="KW-1015">Disulfide bond</keyword>
<evidence type="ECO:0000256" key="7">
    <source>
        <dbReference type="ARBA" id="ARBA00022801"/>
    </source>
</evidence>
<evidence type="ECO:0000256" key="9">
    <source>
        <dbReference type="ARBA" id="ARBA00023295"/>
    </source>
</evidence>
<feature type="domain" description="Alpha galactosidase C-terminal" evidence="12">
    <location>
        <begin position="360"/>
        <end position="431"/>
    </location>
</feature>
<reference evidence="13" key="1">
    <citation type="submission" date="2021-10" db="EMBL/GenBank/DDBJ databases">
        <authorList>
            <person name="Piombo E."/>
        </authorList>
    </citation>
    <scope>NUCLEOTIDE SEQUENCE</scope>
</reference>
<proteinExistence type="inferred from homology"/>
<dbReference type="InterPro" id="IPR041233">
    <property type="entry name" value="Melibiase_C"/>
</dbReference>
<evidence type="ECO:0000256" key="3">
    <source>
        <dbReference type="ARBA" id="ARBA00004613"/>
    </source>
</evidence>
<dbReference type="GO" id="GO:0004557">
    <property type="term" value="F:alpha-galactosidase activity"/>
    <property type="evidence" value="ECO:0007669"/>
    <property type="project" value="UniProtKB-EC"/>
</dbReference>
<keyword evidence="14" id="KW-1185">Reference proteome</keyword>
<protein>
    <recommendedName>
        <fullName evidence="10">Alpha-galactosidase</fullName>
        <ecNumber evidence="10">3.2.1.22</ecNumber>
    </recommendedName>
    <alternativeName>
        <fullName evidence="10">Melibiase</fullName>
    </alternativeName>
</protein>
<comment type="function">
    <text evidence="2">Hydrolyzes a variety of simple alpha-D-galactoside as well as more complex molecules such as oligosaccharides and polysaccharides.</text>
</comment>
<evidence type="ECO:0000256" key="10">
    <source>
        <dbReference type="RuleBase" id="RU361168"/>
    </source>
</evidence>
<dbReference type="SUPFAM" id="SSF51445">
    <property type="entry name" value="(Trans)glycosidases"/>
    <property type="match status" value="1"/>
</dbReference>
<comment type="similarity">
    <text evidence="4 10">Belongs to the glycosyl hydrolase 27 family.</text>
</comment>
<evidence type="ECO:0000259" key="12">
    <source>
        <dbReference type="Pfam" id="PF17801"/>
    </source>
</evidence>
<keyword evidence="8" id="KW-0325">Glycoprotein</keyword>
<dbReference type="CDD" id="cd14792">
    <property type="entry name" value="GH27"/>
    <property type="match status" value="1"/>
</dbReference>
<keyword evidence="6 11" id="KW-0732">Signal</keyword>
<dbReference type="PROSITE" id="PS00512">
    <property type="entry name" value="ALPHA_GALACTOSIDASE"/>
    <property type="match status" value="1"/>
</dbReference>
<evidence type="ECO:0000256" key="8">
    <source>
        <dbReference type="ARBA" id="ARBA00023180"/>
    </source>
</evidence>
<evidence type="ECO:0000313" key="14">
    <source>
        <dbReference type="Proteomes" id="UP000696573"/>
    </source>
</evidence>
<comment type="caution">
    <text evidence="13">The sequence shown here is derived from an EMBL/GenBank/DDBJ whole genome shotgun (WGS) entry which is preliminary data.</text>
</comment>
<evidence type="ECO:0000256" key="11">
    <source>
        <dbReference type="SAM" id="SignalP"/>
    </source>
</evidence>
<dbReference type="GO" id="GO:0005576">
    <property type="term" value="C:extracellular region"/>
    <property type="evidence" value="ECO:0007669"/>
    <property type="project" value="UniProtKB-SubCell"/>
</dbReference>
<dbReference type="InterPro" id="IPR017853">
    <property type="entry name" value="GH"/>
</dbReference>
<keyword evidence="5" id="KW-0964">Secreted</keyword>
<dbReference type="AlphaFoldDB" id="A0A9N9VNF3"/>
<evidence type="ECO:0000256" key="2">
    <source>
        <dbReference type="ARBA" id="ARBA00003969"/>
    </source>
</evidence>
<evidence type="ECO:0000256" key="4">
    <source>
        <dbReference type="ARBA" id="ARBA00009743"/>
    </source>
</evidence>
<dbReference type="PANTHER" id="PTHR11452">
    <property type="entry name" value="ALPHA-GALACTOSIDASE/ALPHA-N-ACETYLGALACTOSAMINIDASE"/>
    <property type="match status" value="1"/>
</dbReference>
<feature type="signal peptide" evidence="11">
    <location>
        <begin position="1"/>
        <end position="20"/>
    </location>
</feature>
<dbReference type="PANTHER" id="PTHR11452:SF61">
    <property type="entry name" value="ALPHA-GALACTOSIDASE B-RELATED"/>
    <property type="match status" value="1"/>
</dbReference>
<gene>
    <name evidence="13" type="ORF">CRHIZ90672A_00013947</name>
</gene>
<accession>A0A9N9VNF3</accession>
<comment type="subcellular location">
    <subcellularLocation>
        <location evidence="3">Secreted</location>
    </subcellularLocation>
</comment>
<dbReference type="Pfam" id="PF16499">
    <property type="entry name" value="Melibiase_2"/>
    <property type="match status" value="2"/>
</dbReference>
<dbReference type="FunFam" id="3.20.20.70:FF:000197">
    <property type="entry name" value="Alpha-galactosidase"/>
    <property type="match status" value="1"/>
</dbReference>
<dbReference type="InterPro" id="IPR013780">
    <property type="entry name" value="Glyco_hydro_b"/>
</dbReference>
<dbReference type="EMBL" id="CABFNQ020000718">
    <property type="protein sequence ID" value="CAH0026181.1"/>
    <property type="molecule type" value="Genomic_DNA"/>
</dbReference>
<dbReference type="Pfam" id="PF17801">
    <property type="entry name" value="Melibiase_C"/>
    <property type="match status" value="1"/>
</dbReference>
<organism evidence="13 14">
    <name type="scientific">Clonostachys rhizophaga</name>
    <dbReference type="NCBI Taxonomy" id="160324"/>
    <lineage>
        <taxon>Eukaryota</taxon>
        <taxon>Fungi</taxon>
        <taxon>Dikarya</taxon>
        <taxon>Ascomycota</taxon>
        <taxon>Pezizomycotina</taxon>
        <taxon>Sordariomycetes</taxon>
        <taxon>Hypocreomycetidae</taxon>
        <taxon>Hypocreales</taxon>
        <taxon>Bionectriaceae</taxon>
        <taxon>Clonostachys</taxon>
    </lineage>
</organism>